<keyword evidence="2" id="KW-1185">Reference proteome</keyword>
<dbReference type="SUPFAM" id="SSF52490">
    <property type="entry name" value="Tubulin nucleotide-binding domain-like"/>
    <property type="match status" value="1"/>
</dbReference>
<dbReference type="RefSeq" id="WP_167208433.1">
    <property type="nucleotide sequence ID" value="NZ_CP050063.1"/>
</dbReference>
<dbReference type="EMBL" id="CP050063">
    <property type="protein sequence ID" value="QIP13401.1"/>
    <property type="molecule type" value="Genomic_DNA"/>
</dbReference>
<proteinExistence type="predicted"/>
<reference evidence="1 2" key="1">
    <citation type="submission" date="2020-03" db="EMBL/GenBank/DDBJ databases">
        <authorList>
            <person name="Kim M.K."/>
        </authorList>
    </citation>
    <scope>NUCLEOTIDE SEQUENCE [LARGE SCALE GENOMIC DNA]</scope>
    <source>
        <strain evidence="1 2">BT328</strain>
    </source>
</reference>
<dbReference type="InterPro" id="IPR036525">
    <property type="entry name" value="Tubulin/FtsZ_GTPase_sf"/>
</dbReference>
<dbReference type="Gene3D" id="3.40.50.1440">
    <property type="entry name" value="Tubulin/FtsZ, GTPase domain"/>
    <property type="match status" value="1"/>
</dbReference>
<organism evidence="1 2">
    <name type="scientific">Spirosoma aureum</name>
    <dbReference type="NCBI Taxonomy" id="2692134"/>
    <lineage>
        <taxon>Bacteria</taxon>
        <taxon>Pseudomonadati</taxon>
        <taxon>Bacteroidota</taxon>
        <taxon>Cytophagia</taxon>
        <taxon>Cytophagales</taxon>
        <taxon>Cytophagaceae</taxon>
        <taxon>Spirosoma</taxon>
    </lineage>
</organism>
<name>A0A6G9ALQ1_9BACT</name>
<evidence type="ECO:0000313" key="1">
    <source>
        <dbReference type="EMBL" id="QIP13401.1"/>
    </source>
</evidence>
<protein>
    <submittedName>
        <fullName evidence="1">Uncharacterized protein</fullName>
    </submittedName>
</protein>
<sequence length="498" mass="55324">MKLFVFAIGGTGARVLRSLTMLLAAGAKVPDNLTIIPILLDMDMQNGDTARALNGVELYRTIRNAAYPNGAAPAGQSDAPRPFFATPIQSLGTLQSETTQERIGDSFLPQLTEHQGTFEEFLNVSTMDDIDRELLKVLYDNSAKPTSAELKLDLSVGFKGNPNIGSVVFNALEDSALYKYFVGAFNNETDRIFIISSIFGGTGSSGFPQLVKLLQEPSQKMPIRNARKGAVTVMPYFALEENGQSAIDQNRFNSKTKAALSYYQNQIHLDSLYYIGDKPGAKLYANVEGGSKQANNAHIVELLAAETVLDFANRGAGEFAGAKTYYEYGLRRDDRQLDFVHFADSTFRNVMQPLIRFAYASKFYTEYIPANLRESFAKSLGLQQQLGSSTYFVALTKFMGEAFRKWLAEMGDNDRKFDPFNFQTDFNALVRAKQIEPKTFMGFGDKGISESFLLNEAGDAEPKLLAQYPQPETRLMQMLMVVADKCMQKLGDLNRQLV</sequence>
<gene>
    <name evidence="1" type="ORF">G8759_12565</name>
</gene>
<accession>A0A6G9ALQ1</accession>
<evidence type="ECO:0000313" key="2">
    <source>
        <dbReference type="Proteomes" id="UP000501802"/>
    </source>
</evidence>
<dbReference type="AlphaFoldDB" id="A0A6G9ALQ1"/>
<dbReference type="Proteomes" id="UP000501802">
    <property type="component" value="Chromosome"/>
</dbReference>
<dbReference type="KEGG" id="spib:G8759_12565"/>